<dbReference type="PANTHER" id="PTHR24148:SF82">
    <property type="entry name" value="HETEROKARYON INCOMPATIBILITY DOMAIN-CONTAINING PROTEIN"/>
    <property type="match status" value="1"/>
</dbReference>
<dbReference type="Pfam" id="PF26639">
    <property type="entry name" value="Het-6_barrel"/>
    <property type="match status" value="1"/>
</dbReference>
<keyword evidence="3" id="KW-1185">Reference proteome</keyword>
<gene>
    <name evidence="2" type="ORF">CC78DRAFT_546547</name>
</gene>
<dbReference type="OrthoDB" id="2157530at2759"/>
<dbReference type="Proteomes" id="UP000800093">
    <property type="component" value="Unassembled WGS sequence"/>
</dbReference>
<dbReference type="Pfam" id="PF06985">
    <property type="entry name" value="HET"/>
    <property type="match status" value="1"/>
</dbReference>
<dbReference type="InterPro" id="IPR052895">
    <property type="entry name" value="HetReg/Transcr_Mod"/>
</dbReference>
<dbReference type="AlphaFoldDB" id="A0A9P4N781"/>
<dbReference type="PANTHER" id="PTHR24148">
    <property type="entry name" value="ANKYRIN REPEAT DOMAIN-CONTAINING PROTEIN 39 HOMOLOG-RELATED"/>
    <property type="match status" value="1"/>
</dbReference>
<evidence type="ECO:0000259" key="1">
    <source>
        <dbReference type="Pfam" id="PF06985"/>
    </source>
</evidence>
<proteinExistence type="predicted"/>
<reference evidence="3" key="1">
    <citation type="journal article" date="2020" name="Stud. Mycol.">
        <title>101 Dothideomycetes genomes: A test case for predicting lifestyles and emergence of pathogens.</title>
        <authorList>
            <person name="Haridas S."/>
            <person name="Albert R."/>
            <person name="Binder M."/>
            <person name="Bloem J."/>
            <person name="LaButti K."/>
            <person name="Salamov A."/>
            <person name="Andreopoulos B."/>
            <person name="Baker S."/>
            <person name="Barry K."/>
            <person name="Bills G."/>
            <person name="Bluhm B."/>
            <person name="Cannon C."/>
            <person name="Castanera R."/>
            <person name="Culley D."/>
            <person name="Daum C."/>
            <person name="Ezra D."/>
            <person name="Gonzalez J."/>
            <person name="Henrissat B."/>
            <person name="Kuo A."/>
            <person name="Liang C."/>
            <person name="Lipzen A."/>
            <person name="Lutzoni F."/>
            <person name="Magnuson J."/>
            <person name="Mondo S."/>
            <person name="Nolan M."/>
            <person name="Ohm R."/>
            <person name="Pangilinan J."/>
            <person name="Park H.-J."/>
            <person name="Ramirez L."/>
            <person name="Alfaro M."/>
            <person name="Sun H."/>
            <person name="Tritt A."/>
            <person name="Yoshinaga Y."/>
            <person name="Zwiers L.-H."/>
            <person name="Turgeon B."/>
            <person name="Goodwin S."/>
            <person name="Spatafora J."/>
            <person name="Crous P."/>
            <person name="Grigoriev I."/>
        </authorList>
    </citation>
    <scope>NUCLEOTIDE SEQUENCE [LARGE SCALE GENOMIC DNA]</scope>
    <source>
        <strain evidence="3">CBS 304.66</strain>
    </source>
</reference>
<comment type="caution">
    <text evidence="2">The sequence shown here is derived from an EMBL/GenBank/DDBJ whole genome shotgun (WGS) entry which is preliminary data.</text>
</comment>
<accession>A0A9P4N781</accession>
<organism evidence="2 3">
    <name type="scientific">Lojkania enalia</name>
    <dbReference type="NCBI Taxonomy" id="147567"/>
    <lineage>
        <taxon>Eukaryota</taxon>
        <taxon>Fungi</taxon>
        <taxon>Dikarya</taxon>
        <taxon>Ascomycota</taxon>
        <taxon>Pezizomycotina</taxon>
        <taxon>Dothideomycetes</taxon>
        <taxon>Pleosporomycetidae</taxon>
        <taxon>Pleosporales</taxon>
        <taxon>Pleosporales incertae sedis</taxon>
        <taxon>Lojkania</taxon>
    </lineage>
</organism>
<feature type="domain" description="Heterokaryon incompatibility" evidence="1">
    <location>
        <begin position="46"/>
        <end position="240"/>
    </location>
</feature>
<evidence type="ECO:0000313" key="3">
    <source>
        <dbReference type="Proteomes" id="UP000800093"/>
    </source>
</evidence>
<sequence length="665" mass="75100">MATYPYKPLKLPHETRVLNLLPGSYDDPLSCRIEHLQYSSKTQSPYEALSYCWRSSHAEGRPVPVTVFDFPGDNQSDRGHTVEIPGLYERHPDWYTGTPGKVKCDGTIIEIGSELHAALKRLRKPDSHLSIWIDALCIDQNNVAEKNEHVKIMGKIYANASAVRIWLGEEYGLERQAFHALSVIDKVFEDLLVQQGIPPSQLGAIQHAFINHEAIQDLDWEALGGLLSRAWFERVWVIQEISNAITATIHVGEYSESWEWFSVIVEAMRQFRVDVRLLQCPGVKSVCLMRQLSRQGDFPAGALGRYTLLKLLEETREVNSTLPVDKIYGILTLVQDPESVEVDYGLDAPEVFKKIAVKCLTEDKNLDILYQCVHSTSPPTLELPSWVPDWTRNGYTEPFSTRGLEANASGARDMQFKFSNDGKILHLKGLLVDKVHTVEKLRAIPSTPAKHPKITENQIETANPDVKADFRDPKLQHEKVLGAFKRNAQEWSQNMMEICFPGKCEDVKTLDDLWRAFMCNRTRDNQKPQDNYADGFKVFIKALTNGVTPNSILRDEAAGTEGNNTDGVTTNTKALRDAVEKISGGFGRWAYNRRFFKSESGRFGWTVDSVQDGDEVAIPFGGRYPLLIRSVGDGRHVIVGDCFLHGVMEGEALDENYREQEFQIC</sequence>
<name>A0A9P4N781_9PLEO</name>
<evidence type="ECO:0000313" key="2">
    <source>
        <dbReference type="EMBL" id="KAF2261551.1"/>
    </source>
</evidence>
<dbReference type="EMBL" id="ML986655">
    <property type="protein sequence ID" value="KAF2261551.1"/>
    <property type="molecule type" value="Genomic_DNA"/>
</dbReference>
<protein>
    <recommendedName>
        <fullName evidence="1">Heterokaryon incompatibility domain-containing protein</fullName>
    </recommendedName>
</protein>
<dbReference type="InterPro" id="IPR010730">
    <property type="entry name" value="HET"/>
</dbReference>